<evidence type="ECO:0008006" key="4">
    <source>
        <dbReference type="Google" id="ProtNLM"/>
    </source>
</evidence>
<keyword evidence="1" id="KW-0732">Signal</keyword>
<feature type="chain" id="PRO_5019079784" description="Secreted protein" evidence="1">
    <location>
        <begin position="20"/>
        <end position="94"/>
    </location>
</feature>
<protein>
    <recommendedName>
        <fullName evidence="4">Secreted protein</fullName>
    </recommendedName>
</protein>
<dbReference type="EMBL" id="AMZH03010366">
    <property type="protein sequence ID" value="RRT54884.1"/>
    <property type="molecule type" value="Genomic_DNA"/>
</dbReference>
<comment type="caution">
    <text evidence="2">The sequence shown here is derived from an EMBL/GenBank/DDBJ whole genome shotgun (WGS) entry which is preliminary data.</text>
</comment>
<feature type="signal peptide" evidence="1">
    <location>
        <begin position="1"/>
        <end position="19"/>
    </location>
</feature>
<evidence type="ECO:0000256" key="1">
    <source>
        <dbReference type="SAM" id="SignalP"/>
    </source>
</evidence>
<organism evidence="2 3">
    <name type="scientific">Ensete ventricosum</name>
    <name type="common">Abyssinian banana</name>
    <name type="synonym">Musa ensete</name>
    <dbReference type="NCBI Taxonomy" id="4639"/>
    <lineage>
        <taxon>Eukaryota</taxon>
        <taxon>Viridiplantae</taxon>
        <taxon>Streptophyta</taxon>
        <taxon>Embryophyta</taxon>
        <taxon>Tracheophyta</taxon>
        <taxon>Spermatophyta</taxon>
        <taxon>Magnoliopsida</taxon>
        <taxon>Liliopsida</taxon>
        <taxon>Zingiberales</taxon>
        <taxon>Musaceae</taxon>
        <taxon>Ensete</taxon>
    </lineage>
</organism>
<reference evidence="2 3" key="1">
    <citation type="journal article" date="2014" name="Agronomy (Basel)">
        <title>A Draft Genome Sequence for Ensete ventricosum, the Drought-Tolerant Tree Against Hunger.</title>
        <authorList>
            <person name="Harrison J."/>
            <person name="Moore K.A."/>
            <person name="Paszkiewicz K."/>
            <person name="Jones T."/>
            <person name="Grant M."/>
            <person name="Ambacheew D."/>
            <person name="Muzemil S."/>
            <person name="Studholme D.J."/>
        </authorList>
    </citation>
    <scope>NUCLEOTIDE SEQUENCE [LARGE SCALE GENOMIC DNA]</scope>
</reference>
<sequence length="94" mass="10265">MRVFHWHVLRLHCSAGALATSGPPFSVKNIMELCVVAVESARLGFARMASSPPSTEKGMKLGGSWRCALLNPVRVYVLLEFAIAFLPRDSHGGR</sequence>
<accession>A0A426YT40</accession>
<dbReference type="Proteomes" id="UP000287651">
    <property type="component" value="Unassembled WGS sequence"/>
</dbReference>
<gene>
    <name evidence="2" type="ORF">B296_00023038</name>
</gene>
<evidence type="ECO:0000313" key="2">
    <source>
        <dbReference type="EMBL" id="RRT54884.1"/>
    </source>
</evidence>
<dbReference type="AlphaFoldDB" id="A0A426YT40"/>
<name>A0A426YT40_ENSVE</name>
<evidence type="ECO:0000313" key="3">
    <source>
        <dbReference type="Proteomes" id="UP000287651"/>
    </source>
</evidence>
<proteinExistence type="predicted"/>